<dbReference type="GO" id="GO:0016740">
    <property type="term" value="F:transferase activity"/>
    <property type="evidence" value="ECO:0007669"/>
    <property type="project" value="UniProtKB-KW"/>
</dbReference>
<accession>A0A934MGI7</accession>
<dbReference type="NCBIfam" id="NF000222">
    <property type="entry name" value="FosX"/>
    <property type="match status" value="1"/>
</dbReference>
<dbReference type="Gene3D" id="3.10.180.10">
    <property type="entry name" value="2,3-Dihydroxybiphenyl 1,2-Dioxygenase, domain 1"/>
    <property type="match status" value="1"/>
</dbReference>
<sequence>MPDAQVQGLSHMTFIVEDLDAMEEILVGVLGARKVYDSGSATFSISEERFFLVGRDDIWIATMKGHALPARSYNHIAFKIEDTDVETYRQRIEALGLDLRESRSRVAGEGRSLYFHDRDNHLFELHTGTLPERLARYRSPPDESNSQAEGLSP</sequence>
<dbReference type="GO" id="GO:0046872">
    <property type="term" value="F:metal ion binding"/>
    <property type="evidence" value="ECO:0007669"/>
    <property type="project" value="UniProtKB-KW"/>
</dbReference>
<organism evidence="4 5">
    <name type="scientific">Devosia sediminis</name>
    <dbReference type="NCBI Taxonomy" id="2798801"/>
    <lineage>
        <taxon>Bacteria</taxon>
        <taxon>Pseudomonadati</taxon>
        <taxon>Pseudomonadota</taxon>
        <taxon>Alphaproteobacteria</taxon>
        <taxon>Hyphomicrobiales</taxon>
        <taxon>Devosiaceae</taxon>
        <taxon>Devosia</taxon>
    </lineage>
</organism>
<dbReference type="InterPro" id="IPR051332">
    <property type="entry name" value="Fosfomycin_Res_Enzymes"/>
</dbReference>
<dbReference type="PROSITE" id="PS51819">
    <property type="entry name" value="VOC"/>
    <property type="match status" value="1"/>
</dbReference>
<dbReference type="PANTHER" id="PTHR36113:SF6">
    <property type="entry name" value="FOSFOMYCIN RESISTANCE PROTEIN FOSX"/>
    <property type="match status" value="1"/>
</dbReference>
<dbReference type="AlphaFoldDB" id="A0A934MGI7"/>
<feature type="domain" description="VOC" evidence="3">
    <location>
        <begin position="8"/>
        <end position="128"/>
    </location>
</feature>
<evidence type="ECO:0000259" key="3">
    <source>
        <dbReference type="PROSITE" id="PS51819"/>
    </source>
</evidence>
<dbReference type="SUPFAM" id="SSF54593">
    <property type="entry name" value="Glyoxalase/Bleomycin resistance protein/Dihydroxybiphenyl dioxygenase"/>
    <property type="match status" value="1"/>
</dbReference>
<dbReference type="PANTHER" id="PTHR36113">
    <property type="entry name" value="LYASE, PUTATIVE-RELATED-RELATED"/>
    <property type="match status" value="1"/>
</dbReference>
<reference evidence="4" key="1">
    <citation type="submission" date="2020-12" db="EMBL/GenBank/DDBJ databases">
        <title>Devosia sp. MSA67 isolated from Mo River.</title>
        <authorList>
            <person name="Ma F."/>
            <person name="Zi Z."/>
        </authorList>
    </citation>
    <scope>NUCLEOTIDE SEQUENCE</scope>
    <source>
        <strain evidence="4">MSA67</strain>
    </source>
</reference>
<keyword evidence="5" id="KW-1185">Reference proteome</keyword>
<gene>
    <name evidence="4" type="primary">fosX</name>
    <name evidence="4" type="ORF">JEQ47_04585</name>
</gene>
<dbReference type="RefSeq" id="WP_198875199.1">
    <property type="nucleotide sequence ID" value="NZ_JAEKMH010000001.1"/>
</dbReference>
<feature type="region of interest" description="Disordered" evidence="2">
    <location>
        <begin position="134"/>
        <end position="153"/>
    </location>
</feature>
<evidence type="ECO:0000313" key="4">
    <source>
        <dbReference type="EMBL" id="MBJ3783992.1"/>
    </source>
</evidence>
<keyword evidence="4" id="KW-0808">Transferase</keyword>
<evidence type="ECO:0000256" key="2">
    <source>
        <dbReference type="SAM" id="MobiDB-lite"/>
    </source>
</evidence>
<evidence type="ECO:0000256" key="1">
    <source>
        <dbReference type="ARBA" id="ARBA00022723"/>
    </source>
</evidence>
<feature type="compositionally biased region" description="Polar residues" evidence="2">
    <location>
        <begin position="142"/>
        <end position="153"/>
    </location>
</feature>
<keyword evidence="1" id="KW-0479">Metal-binding</keyword>
<dbReference type="InterPro" id="IPR029068">
    <property type="entry name" value="Glyas_Bleomycin-R_OHBP_Dase"/>
</dbReference>
<dbReference type="Pfam" id="PF00903">
    <property type="entry name" value="Glyoxalase"/>
    <property type="match status" value="1"/>
</dbReference>
<dbReference type="InterPro" id="IPR004360">
    <property type="entry name" value="Glyas_Fos-R_dOase_dom"/>
</dbReference>
<dbReference type="Proteomes" id="UP000602124">
    <property type="component" value="Unassembled WGS sequence"/>
</dbReference>
<evidence type="ECO:0000313" key="5">
    <source>
        <dbReference type="Proteomes" id="UP000602124"/>
    </source>
</evidence>
<dbReference type="InterPro" id="IPR037523">
    <property type="entry name" value="VOC_core"/>
</dbReference>
<protein>
    <submittedName>
        <fullName evidence="4">FosX/FosE/FosI family fosfomycin resistance thiol transferase</fullName>
    </submittedName>
</protein>
<comment type="caution">
    <text evidence="4">The sequence shown here is derived from an EMBL/GenBank/DDBJ whole genome shotgun (WGS) entry which is preliminary data.</text>
</comment>
<proteinExistence type="predicted"/>
<dbReference type="EMBL" id="JAEKMH010000001">
    <property type="protein sequence ID" value="MBJ3783992.1"/>
    <property type="molecule type" value="Genomic_DNA"/>
</dbReference>
<name>A0A934MGI7_9HYPH</name>